<keyword evidence="4" id="KW-1185">Reference proteome</keyword>
<accession>A0A0W0ZLX1</accession>
<dbReference type="PATRIC" id="fig|45074.5.peg.133"/>
<protein>
    <recommendedName>
        <fullName evidence="2">DUF4010 domain-containing protein</fullName>
    </recommendedName>
</protein>
<keyword evidence="1" id="KW-0472">Membrane</keyword>
<dbReference type="STRING" id="45074.Lsan_0124"/>
<keyword evidence="1" id="KW-1133">Transmembrane helix</keyword>
<dbReference type="InterPro" id="IPR025105">
    <property type="entry name" value="DUF4010"/>
</dbReference>
<evidence type="ECO:0000259" key="2">
    <source>
        <dbReference type="Pfam" id="PF13194"/>
    </source>
</evidence>
<feature type="domain" description="DUF4010" evidence="2">
    <location>
        <begin position="2"/>
        <end position="108"/>
    </location>
</feature>
<comment type="caution">
    <text evidence="3">The sequence shown here is derived from an EMBL/GenBank/DDBJ whole genome shotgun (WGS) entry which is preliminary data.</text>
</comment>
<feature type="transmembrane region" description="Helical" evidence="1">
    <location>
        <begin position="53"/>
        <end position="74"/>
    </location>
</feature>
<name>A0A0W0ZLX1_9GAMM</name>
<dbReference type="Pfam" id="PF13194">
    <property type="entry name" value="DUF4010"/>
    <property type="match status" value="1"/>
</dbReference>
<evidence type="ECO:0000313" key="3">
    <source>
        <dbReference type="EMBL" id="KTD69846.1"/>
    </source>
</evidence>
<proteinExistence type="predicted"/>
<gene>
    <name evidence="3" type="ORF">Lsan_0124</name>
</gene>
<sequence length="112" mass="12359">MVILAVSPNLFKFVFLPIVAVIAVGGLSTWFFLHKGEAKIQISYPNPLDFNSLIKLGIFIMGILFLVAIAQKYLGTHGLIITAFITGLFELQGIAYAITLFYQKNVLSLPQL</sequence>
<reference evidence="3 4" key="1">
    <citation type="submission" date="2015-11" db="EMBL/GenBank/DDBJ databases">
        <title>Genomic analysis of 38 Legionella species identifies large and diverse effector repertoires.</title>
        <authorList>
            <person name="Burstein D."/>
            <person name="Amaro F."/>
            <person name="Zusman T."/>
            <person name="Lifshitz Z."/>
            <person name="Cohen O."/>
            <person name="Gilbert J.A."/>
            <person name="Pupko T."/>
            <person name="Shuman H.A."/>
            <person name="Segal G."/>
        </authorList>
    </citation>
    <scope>NUCLEOTIDE SEQUENCE [LARGE SCALE GENOMIC DNA]</scope>
    <source>
        <strain evidence="3 4">SC-63-C7</strain>
    </source>
</reference>
<dbReference type="Proteomes" id="UP000054703">
    <property type="component" value="Unassembled WGS sequence"/>
</dbReference>
<feature type="transmembrane region" description="Helical" evidence="1">
    <location>
        <begin position="13"/>
        <end position="33"/>
    </location>
</feature>
<dbReference type="EMBL" id="LNYU01000004">
    <property type="protein sequence ID" value="KTD69846.1"/>
    <property type="molecule type" value="Genomic_DNA"/>
</dbReference>
<keyword evidence="1" id="KW-0812">Transmembrane</keyword>
<evidence type="ECO:0000256" key="1">
    <source>
        <dbReference type="SAM" id="Phobius"/>
    </source>
</evidence>
<feature type="transmembrane region" description="Helical" evidence="1">
    <location>
        <begin position="80"/>
        <end position="102"/>
    </location>
</feature>
<dbReference type="AlphaFoldDB" id="A0A0W0ZLX1"/>
<organism evidence="3 4">
    <name type="scientific">Legionella santicrucis</name>
    <dbReference type="NCBI Taxonomy" id="45074"/>
    <lineage>
        <taxon>Bacteria</taxon>
        <taxon>Pseudomonadati</taxon>
        <taxon>Pseudomonadota</taxon>
        <taxon>Gammaproteobacteria</taxon>
        <taxon>Legionellales</taxon>
        <taxon>Legionellaceae</taxon>
        <taxon>Legionella</taxon>
    </lineage>
</organism>
<evidence type="ECO:0000313" key="4">
    <source>
        <dbReference type="Proteomes" id="UP000054703"/>
    </source>
</evidence>